<dbReference type="EMBL" id="CP036402">
    <property type="protein sequence ID" value="QBI19815.1"/>
    <property type="molecule type" value="Genomic_DNA"/>
</dbReference>
<keyword evidence="1" id="KW-0479">Metal-binding</keyword>
<feature type="compositionally biased region" description="Basic and acidic residues" evidence="3">
    <location>
        <begin position="313"/>
        <end position="327"/>
    </location>
</feature>
<evidence type="ECO:0000256" key="1">
    <source>
        <dbReference type="ARBA" id="ARBA00022723"/>
    </source>
</evidence>
<evidence type="ECO:0000256" key="3">
    <source>
        <dbReference type="SAM" id="MobiDB-lite"/>
    </source>
</evidence>
<gene>
    <name evidence="4" type="ORF">ER308_09765</name>
</gene>
<name>A0A411YF15_9ACTN</name>
<dbReference type="RefSeq" id="WP_131154812.1">
    <property type="nucleotide sequence ID" value="NZ_CP036402.1"/>
</dbReference>
<dbReference type="CDD" id="cd03416">
    <property type="entry name" value="CbiX_SirB_N"/>
    <property type="match status" value="1"/>
</dbReference>
<feature type="region of interest" description="Disordered" evidence="3">
    <location>
        <begin position="290"/>
        <end position="383"/>
    </location>
</feature>
<evidence type="ECO:0000313" key="5">
    <source>
        <dbReference type="Proteomes" id="UP000291469"/>
    </source>
</evidence>
<dbReference type="InterPro" id="IPR050963">
    <property type="entry name" value="Sirohydro_Cobaltochel/CbiX"/>
</dbReference>
<keyword evidence="2" id="KW-0456">Lyase</keyword>
<dbReference type="KEGG" id="erz:ER308_09765"/>
<dbReference type="Gene3D" id="3.40.50.1400">
    <property type="match status" value="2"/>
</dbReference>
<dbReference type="PANTHER" id="PTHR33542">
    <property type="entry name" value="SIROHYDROCHLORIN FERROCHELATASE, CHLOROPLASTIC"/>
    <property type="match status" value="1"/>
</dbReference>
<keyword evidence="5" id="KW-1185">Reference proteome</keyword>
<organism evidence="4 5">
    <name type="scientific">Egibacter rhizosphaerae</name>
    <dbReference type="NCBI Taxonomy" id="1670831"/>
    <lineage>
        <taxon>Bacteria</taxon>
        <taxon>Bacillati</taxon>
        <taxon>Actinomycetota</taxon>
        <taxon>Nitriliruptoria</taxon>
        <taxon>Egibacterales</taxon>
        <taxon>Egibacteraceae</taxon>
        <taxon>Egibacter</taxon>
    </lineage>
</organism>
<proteinExistence type="predicted"/>
<dbReference type="SUPFAM" id="SSF53800">
    <property type="entry name" value="Chelatase"/>
    <property type="match status" value="1"/>
</dbReference>
<feature type="region of interest" description="Disordered" evidence="3">
    <location>
        <begin position="1"/>
        <end position="22"/>
    </location>
</feature>
<feature type="compositionally biased region" description="Basic and acidic residues" evidence="3">
    <location>
        <begin position="368"/>
        <end position="383"/>
    </location>
</feature>
<dbReference type="InterPro" id="IPR002762">
    <property type="entry name" value="CbiX-like"/>
</dbReference>
<evidence type="ECO:0000256" key="2">
    <source>
        <dbReference type="ARBA" id="ARBA00023239"/>
    </source>
</evidence>
<dbReference type="GO" id="GO:0016829">
    <property type="term" value="F:lyase activity"/>
    <property type="evidence" value="ECO:0007669"/>
    <property type="project" value="UniProtKB-KW"/>
</dbReference>
<reference evidence="4 5" key="1">
    <citation type="submission" date="2019-01" db="EMBL/GenBank/DDBJ databases">
        <title>Egibacter rhizosphaerae EGI 80759T.</title>
        <authorList>
            <person name="Chen D.-D."/>
            <person name="Tian Y."/>
            <person name="Jiao J.-Y."/>
            <person name="Zhang X.-T."/>
            <person name="Zhang Y.-G."/>
            <person name="Zhang Y."/>
            <person name="Xiao M."/>
            <person name="Shu W.-S."/>
            <person name="Li W.-J."/>
        </authorList>
    </citation>
    <scope>NUCLEOTIDE SEQUENCE [LARGE SCALE GENOMIC DNA]</scope>
    <source>
        <strain evidence="4 5">EGI 80759</strain>
    </source>
</reference>
<dbReference type="Pfam" id="PF01903">
    <property type="entry name" value="CbiX"/>
    <property type="match status" value="2"/>
</dbReference>
<dbReference type="CDD" id="cd03414">
    <property type="entry name" value="CbiX_SirB_C"/>
    <property type="match status" value="1"/>
</dbReference>
<sequence length="383" mass="40466">MSPDARPNGLHPDGGSSGPRAQDPALLIAAHGTRSPAGVAECAALVDRVRARAPELAVAHGFIELSPPPIAASIDELVAAGRRSIVVVPLVLFDAGHSKTDVPAVVNAARARHRGVTFTYGQGLGIDHDLVAATHERLADVVPEPERSETAVLLVGRGATDPASNAEAQRLGRLLWEGRSWSEVEVAYVSLTAPRVPEGLDRLHRLGHTRVAVVPYFLFAGVLVDRIGEQARAFAASRPATEVRVAGHLGSCDAVADRVLQRYREARDGQVRRDCDTCVYRVEVPGFESKAGAPLVPHHHPDDPSTHGHGPHATRDLHTHATPEARGVDGTAGSHSPSGPHPVEQAAGVDRTGGPNGASRPHLSDGASGERMRSRPDPRAPRE</sequence>
<dbReference type="GO" id="GO:0046872">
    <property type="term" value="F:metal ion binding"/>
    <property type="evidence" value="ECO:0007669"/>
    <property type="project" value="UniProtKB-KW"/>
</dbReference>
<accession>A0A411YF15</accession>
<dbReference type="Proteomes" id="UP000291469">
    <property type="component" value="Chromosome"/>
</dbReference>
<evidence type="ECO:0000313" key="4">
    <source>
        <dbReference type="EMBL" id="QBI19815.1"/>
    </source>
</evidence>
<dbReference type="PANTHER" id="PTHR33542:SF3">
    <property type="entry name" value="SIROHYDROCHLORIN FERROCHELATASE, CHLOROPLASTIC"/>
    <property type="match status" value="1"/>
</dbReference>
<dbReference type="AlphaFoldDB" id="A0A411YF15"/>
<protein>
    <submittedName>
        <fullName evidence="4">Sirohydrochlorin chelatase</fullName>
    </submittedName>
</protein>
<dbReference type="OrthoDB" id="9797895at2"/>